<proteinExistence type="predicted"/>
<evidence type="ECO:0000256" key="1">
    <source>
        <dbReference type="SAM" id="Phobius"/>
    </source>
</evidence>
<evidence type="ECO:0000313" key="2">
    <source>
        <dbReference type="EMBL" id="MBK9797069.1"/>
    </source>
</evidence>
<dbReference type="AlphaFoldDB" id="A0A9D7SIC0"/>
<feature type="transmembrane region" description="Helical" evidence="1">
    <location>
        <begin position="185"/>
        <end position="203"/>
    </location>
</feature>
<dbReference type="EMBL" id="JADKIO010000008">
    <property type="protein sequence ID" value="MBK9797069.1"/>
    <property type="molecule type" value="Genomic_DNA"/>
</dbReference>
<dbReference type="Proteomes" id="UP000886657">
    <property type="component" value="Unassembled WGS sequence"/>
</dbReference>
<feature type="transmembrane region" description="Helical" evidence="1">
    <location>
        <begin position="124"/>
        <end position="142"/>
    </location>
</feature>
<comment type="caution">
    <text evidence="2">The sequence shown here is derived from an EMBL/GenBank/DDBJ whole genome shotgun (WGS) entry which is preliminary data.</text>
</comment>
<organism evidence="2 3">
    <name type="scientific">Candidatus Geothrix skivensis</name>
    <dbReference type="NCBI Taxonomy" id="2954439"/>
    <lineage>
        <taxon>Bacteria</taxon>
        <taxon>Pseudomonadati</taxon>
        <taxon>Acidobacteriota</taxon>
        <taxon>Holophagae</taxon>
        <taxon>Holophagales</taxon>
        <taxon>Holophagaceae</taxon>
        <taxon>Geothrix</taxon>
    </lineage>
</organism>
<keyword evidence="1" id="KW-0472">Membrane</keyword>
<sequence>MTRFLPPLRALLPAEHGTWFMLGFPMALGLLLRPSLAGAGLALAALAFFLSRPPLRRHLNGQRDPAQTRALALLGGASVAFGFVTLLLSDFRFLIPLALVAPLVLLALRADLDRAVRTLTVEMAAQGAFAGLAAAILMAGGASPAQAARAWLLVTLVGAANLAHVRRILGHAHQLEAPELVRRGIPVHVLHGLLLVCSALLVAPRGLAGKLWTGWTALLYLRALAPYRPIPARVLGWREGALSVASLLLLWRALS</sequence>
<feature type="transmembrane region" description="Helical" evidence="1">
    <location>
        <begin position="20"/>
        <end position="50"/>
    </location>
</feature>
<dbReference type="InterPro" id="IPR025576">
    <property type="entry name" value="YwiC"/>
</dbReference>
<keyword evidence="1" id="KW-0812">Transmembrane</keyword>
<feature type="transmembrane region" description="Helical" evidence="1">
    <location>
        <begin position="70"/>
        <end position="88"/>
    </location>
</feature>
<name>A0A9D7SIC0_9BACT</name>
<evidence type="ECO:0000313" key="3">
    <source>
        <dbReference type="Proteomes" id="UP000886657"/>
    </source>
</evidence>
<gene>
    <name evidence="2" type="ORF">IPP58_11330</name>
</gene>
<dbReference type="Pfam" id="PF14256">
    <property type="entry name" value="YwiC"/>
    <property type="match status" value="1"/>
</dbReference>
<accession>A0A9D7SIC0</accession>
<keyword evidence="1" id="KW-1133">Transmembrane helix</keyword>
<feature type="transmembrane region" description="Helical" evidence="1">
    <location>
        <begin position="94"/>
        <end position="112"/>
    </location>
</feature>
<reference evidence="2" key="1">
    <citation type="submission" date="2020-10" db="EMBL/GenBank/DDBJ databases">
        <title>Connecting structure to function with the recovery of over 1000 high-quality activated sludge metagenome-assembled genomes encoding full-length rRNA genes using long-read sequencing.</title>
        <authorList>
            <person name="Singleton C.M."/>
            <person name="Petriglieri F."/>
            <person name="Kristensen J.M."/>
            <person name="Kirkegaard R.H."/>
            <person name="Michaelsen T.Y."/>
            <person name="Andersen M.H."/>
            <person name="Karst S.M."/>
            <person name="Dueholm M.S."/>
            <person name="Nielsen P.H."/>
            <person name="Albertsen M."/>
        </authorList>
    </citation>
    <scope>NUCLEOTIDE SEQUENCE</scope>
    <source>
        <strain evidence="2">Skiv_18-Q3-R9-52_MAXAC.067</strain>
    </source>
</reference>
<protein>
    <submittedName>
        <fullName evidence="2">YwiC-like family protein</fullName>
    </submittedName>
</protein>
<feature type="transmembrane region" description="Helical" evidence="1">
    <location>
        <begin position="148"/>
        <end position="165"/>
    </location>
</feature>